<keyword evidence="3" id="KW-0975">Bacterial flagellum</keyword>
<evidence type="ECO:0000313" key="6">
    <source>
        <dbReference type="EMBL" id="SES81097.1"/>
    </source>
</evidence>
<protein>
    <submittedName>
        <fullName evidence="6">Flagellar hook-associated protein 3 FlgL</fullName>
    </submittedName>
</protein>
<evidence type="ECO:0000256" key="1">
    <source>
        <dbReference type="ARBA" id="ARBA00004365"/>
    </source>
</evidence>
<dbReference type="STRING" id="1120990.SAMN03080614_100938"/>
<reference evidence="7" key="1">
    <citation type="submission" date="2016-10" db="EMBL/GenBank/DDBJ databases">
        <authorList>
            <person name="Varghese N."/>
            <person name="Submissions S."/>
        </authorList>
    </citation>
    <scope>NUCLEOTIDE SEQUENCE [LARGE SCALE GENOMIC DNA]</scope>
    <source>
        <strain evidence="7">DSM 13577</strain>
    </source>
</reference>
<proteinExistence type="inferred from homology"/>
<keyword evidence="7" id="KW-1185">Reference proteome</keyword>
<dbReference type="Pfam" id="PF00669">
    <property type="entry name" value="Flagellin_N"/>
    <property type="match status" value="1"/>
</dbReference>
<comment type="subcellular location">
    <subcellularLocation>
        <location evidence="1">Bacterial flagellum</location>
    </subcellularLocation>
</comment>
<dbReference type="Gene3D" id="1.20.1330.10">
    <property type="entry name" value="f41 fragment of flagellin, N-terminal domain"/>
    <property type="match status" value="1"/>
</dbReference>
<evidence type="ECO:0000256" key="2">
    <source>
        <dbReference type="ARBA" id="ARBA00005709"/>
    </source>
</evidence>
<dbReference type="SUPFAM" id="SSF64518">
    <property type="entry name" value="Phase 1 flagellin"/>
    <property type="match status" value="1"/>
</dbReference>
<dbReference type="Proteomes" id="UP000243819">
    <property type="component" value="Unassembled WGS sequence"/>
</dbReference>
<keyword evidence="6" id="KW-0966">Cell projection</keyword>
<evidence type="ECO:0000259" key="5">
    <source>
        <dbReference type="Pfam" id="PF00700"/>
    </source>
</evidence>
<name>A0A1H9ZJ27_9FIRM</name>
<dbReference type="PANTHER" id="PTHR42792:SF1">
    <property type="entry name" value="FLAGELLAR HOOK-ASSOCIATED PROTEIN 3"/>
    <property type="match status" value="1"/>
</dbReference>
<evidence type="ECO:0000259" key="4">
    <source>
        <dbReference type="Pfam" id="PF00669"/>
    </source>
</evidence>
<keyword evidence="6" id="KW-0969">Cilium</keyword>
<dbReference type="OrthoDB" id="9758307at2"/>
<dbReference type="GO" id="GO:0071973">
    <property type="term" value="P:bacterial-type flagellum-dependent cell motility"/>
    <property type="evidence" value="ECO:0007669"/>
    <property type="project" value="InterPro"/>
</dbReference>
<dbReference type="GO" id="GO:0005198">
    <property type="term" value="F:structural molecule activity"/>
    <property type="evidence" value="ECO:0007669"/>
    <property type="project" value="InterPro"/>
</dbReference>
<dbReference type="NCBIfam" id="TIGR02550">
    <property type="entry name" value="flagell_flgL"/>
    <property type="match status" value="1"/>
</dbReference>
<dbReference type="InterPro" id="IPR046358">
    <property type="entry name" value="Flagellin_C"/>
</dbReference>
<dbReference type="InterPro" id="IPR013384">
    <property type="entry name" value="Flagell_FlgL"/>
</dbReference>
<evidence type="ECO:0000256" key="3">
    <source>
        <dbReference type="ARBA" id="ARBA00023143"/>
    </source>
</evidence>
<dbReference type="EMBL" id="FOIF01000009">
    <property type="protein sequence ID" value="SES81097.1"/>
    <property type="molecule type" value="Genomic_DNA"/>
</dbReference>
<keyword evidence="6" id="KW-0282">Flagellum</keyword>
<dbReference type="InterPro" id="IPR001492">
    <property type="entry name" value="Flagellin"/>
</dbReference>
<organism evidence="6 7">
    <name type="scientific">Anaerobranca gottschalkii DSM 13577</name>
    <dbReference type="NCBI Taxonomy" id="1120990"/>
    <lineage>
        <taxon>Bacteria</taxon>
        <taxon>Bacillati</taxon>
        <taxon>Bacillota</taxon>
        <taxon>Clostridia</taxon>
        <taxon>Eubacteriales</taxon>
        <taxon>Proteinivoracaceae</taxon>
        <taxon>Anaerobranca</taxon>
    </lineage>
</organism>
<accession>A0A1H9ZJ27</accession>
<feature type="domain" description="Flagellin C-terminal" evidence="5">
    <location>
        <begin position="214"/>
        <end position="294"/>
    </location>
</feature>
<dbReference type="AlphaFoldDB" id="A0A1H9ZJ27"/>
<dbReference type="InterPro" id="IPR001029">
    <property type="entry name" value="Flagellin_N"/>
</dbReference>
<dbReference type="RefSeq" id="WP_091349499.1">
    <property type="nucleotide sequence ID" value="NZ_FOIF01000009.1"/>
</dbReference>
<dbReference type="Pfam" id="PF00700">
    <property type="entry name" value="Flagellin_C"/>
    <property type="match status" value="1"/>
</dbReference>
<dbReference type="GO" id="GO:0009424">
    <property type="term" value="C:bacterial-type flagellum hook"/>
    <property type="evidence" value="ECO:0007669"/>
    <property type="project" value="InterPro"/>
</dbReference>
<evidence type="ECO:0000313" key="7">
    <source>
        <dbReference type="Proteomes" id="UP000243819"/>
    </source>
</evidence>
<gene>
    <name evidence="6" type="ORF">SAMN03080614_100938</name>
</gene>
<feature type="domain" description="Flagellin N-terminal" evidence="4">
    <location>
        <begin position="4"/>
        <end position="140"/>
    </location>
</feature>
<sequence length="295" mass="33445">MRITSRMLMQNMLNNLSRNNQRLAHVSQQLATGKRINKPSDDPGDVVRSLRVRTEVNEIKQYRKNIDTARSILEYSDELLDKIGHAIHRAMELSVQALNDTYDGSQRKMMAKEVNGILEDMLINSNSTFANRYIFAGTYTEPPFEAVRDGGLITEIIFHGNQDPKPFEMGIGQTMDTGMKGEDIFNPVFQGLMSLRDGLNSGDRNAIEEGYTDVKKAFENLLMERAALGARLNQLELTSERMAAAEFNLIRLQIEVEDVDMYEAVMKLKDIEALHQASLNVTARIIQPTLVDYLR</sequence>
<dbReference type="PANTHER" id="PTHR42792">
    <property type="entry name" value="FLAGELLIN"/>
    <property type="match status" value="1"/>
</dbReference>
<comment type="similarity">
    <text evidence="2">Belongs to the bacterial flagellin family.</text>
</comment>